<dbReference type="InterPro" id="IPR020806">
    <property type="entry name" value="PKS_PP-bd"/>
</dbReference>
<reference evidence="15" key="1">
    <citation type="journal article" date="2017" name="Nat. Microbiol.">
        <title>Global analysis of biosynthetic gene clusters reveals vast potential of secondary metabolite production in Penicillium species.</title>
        <authorList>
            <person name="Nielsen J.C."/>
            <person name="Grijseels S."/>
            <person name="Prigent S."/>
            <person name="Ji B."/>
            <person name="Dainat J."/>
            <person name="Nielsen K.F."/>
            <person name="Frisvad J.C."/>
            <person name="Workman M."/>
            <person name="Nielsen J."/>
        </authorList>
    </citation>
    <scope>NUCLEOTIDE SEQUENCE [LARGE SCALE GENOMIC DNA]</scope>
    <source>
        <strain evidence="15">IBT 11843</strain>
    </source>
</reference>
<dbReference type="Gene3D" id="1.10.1200.10">
    <property type="entry name" value="ACP-like"/>
    <property type="match status" value="2"/>
</dbReference>
<dbReference type="InterPro" id="IPR016036">
    <property type="entry name" value="Malonyl_transacylase_ACP-bd"/>
</dbReference>
<dbReference type="InterPro" id="IPR045851">
    <property type="entry name" value="AMP-bd_C_sf"/>
</dbReference>
<dbReference type="InterPro" id="IPR032821">
    <property type="entry name" value="PKS_assoc"/>
</dbReference>
<dbReference type="Gene3D" id="3.30.300.30">
    <property type="match status" value="1"/>
</dbReference>
<dbReference type="GO" id="GO:0030639">
    <property type="term" value="P:polyketide biosynthetic process"/>
    <property type="evidence" value="ECO:0007669"/>
    <property type="project" value="UniProtKB-ARBA"/>
</dbReference>
<feature type="compositionally biased region" description="Low complexity" evidence="10">
    <location>
        <begin position="2533"/>
        <end position="2547"/>
    </location>
</feature>
<dbReference type="GO" id="GO:0016874">
    <property type="term" value="F:ligase activity"/>
    <property type="evidence" value="ECO:0007669"/>
    <property type="project" value="UniProtKB-KW"/>
</dbReference>
<dbReference type="Pfam" id="PF08659">
    <property type="entry name" value="KR"/>
    <property type="match status" value="1"/>
</dbReference>
<evidence type="ECO:0000256" key="5">
    <source>
        <dbReference type="ARBA" id="ARBA00022679"/>
    </source>
</evidence>
<evidence type="ECO:0000256" key="1">
    <source>
        <dbReference type="ARBA" id="ARBA00022450"/>
    </source>
</evidence>
<dbReference type="InterPro" id="IPR020807">
    <property type="entry name" value="PKS_DH"/>
</dbReference>
<organism evidence="14 15">
    <name type="scientific">Penicillium decumbens</name>
    <dbReference type="NCBI Taxonomy" id="69771"/>
    <lineage>
        <taxon>Eukaryota</taxon>
        <taxon>Fungi</taxon>
        <taxon>Dikarya</taxon>
        <taxon>Ascomycota</taxon>
        <taxon>Pezizomycotina</taxon>
        <taxon>Eurotiomycetes</taxon>
        <taxon>Eurotiomycetidae</taxon>
        <taxon>Eurotiales</taxon>
        <taxon>Aspergillaceae</taxon>
        <taxon>Penicillium</taxon>
    </lineage>
</organism>
<dbReference type="InterPro" id="IPR018201">
    <property type="entry name" value="Ketoacyl_synth_AS"/>
</dbReference>
<dbReference type="SUPFAM" id="SSF53335">
    <property type="entry name" value="S-adenosyl-L-methionine-dependent methyltransferases"/>
    <property type="match status" value="1"/>
</dbReference>
<dbReference type="InterPro" id="IPR014031">
    <property type="entry name" value="Ketoacyl_synth_C"/>
</dbReference>
<dbReference type="PROSITE" id="PS00012">
    <property type="entry name" value="PHOSPHOPANTETHEINE"/>
    <property type="match status" value="1"/>
</dbReference>
<feature type="region of interest" description="C-terminal hotdog fold" evidence="9">
    <location>
        <begin position="1093"/>
        <end position="1246"/>
    </location>
</feature>
<dbReference type="Pfam" id="PF07993">
    <property type="entry name" value="NAD_binding_4"/>
    <property type="match status" value="1"/>
</dbReference>
<dbReference type="InterPro" id="IPR049552">
    <property type="entry name" value="PKS_DH_N"/>
</dbReference>
<evidence type="ECO:0000259" key="11">
    <source>
        <dbReference type="PROSITE" id="PS50075"/>
    </source>
</evidence>
<dbReference type="SMART" id="SM00827">
    <property type="entry name" value="PKS_AT"/>
    <property type="match status" value="1"/>
</dbReference>
<keyword evidence="5" id="KW-0808">Transferase</keyword>
<dbReference type="GO" id="GO:0006633">
    <property type="term" value="P:fatty acid biosynthetic process"/>
    <property type="evidence" value="ECO:0007669"/>
    <property type="project" value="InterPro"/>
</dbReference>
<dbReference type="CDD" id="cd02440">
    <property type="entry name" value="AdoMet_MTases"/>
    <property type="match status" value="1"/>
</dbReference>
<dbReference type="InterPro" id="IPR049900">
    <property type="entry name" value="PKS_mFAS_DH"/>
</dbReference>
<dbReference type="InterPro" id="IPR036291">
    <property type="entry name" value="NAD(P)-bd_dom_sf"/>
</dbReference>
<gene>
    <name evidence="14" type="ORF">PENDEC_c030G02327</name>
</gene>
<dbReference type="PROSITE" id="PS50075">
    <property type="entry name" value="CARRIER"/>
    <property type="match status" value="2"/>
</dbReference>
<keyword evidence="4" id="KW-0489">Methyltransferase</keyword>
<dbReference type="PROSITE" id="PS52019">
    <property type="entry name" value="PKS_MFAS_DH"/>
    <property type="match status" value="1"/>
</dbReference>
<dbReference type="SUPFAM" id="SSF53901">
    <property type="entry name" value="Thiolase-like"/>
    <property type="match status" value="1"/>
</dbReference>
<evidence type="ECO:0000313" key="15">
    <source>
        <dbReference type="Proteomes" id="UP000191522"/>
    </source>
</evidence>
<dbReference type="Pfam" id="PF02801">
    <property type="entry name" value="Ketoacyl-synt_C"/>
    <property type="match status" value="1"/>
</dbReference>
<dbReference type="SUPFAM" id="SSF52777">
    <property type="entry name" value="CoA-dependent acyltransferases"/>
    <property type="match status" value="2"/>
</dbReference>
<sequence>MFGDRQSGAEPVAIVGSACRFPGDATSPAKLWELLKKPRDVLSEIPDSRFNHKTFYHPDGAHHGTSNVRHSYLLSDDHRLFDAQFFGTKPIEANSIDPQQRLLLEAVYEGLECAGIPMERLQGSDTGVYVGLMTNDYADLLGRDIQNFPTYFASGTARSILSNRVSYFFDWHGPSMTIDTACSSSLIAVHQAVLSLRNGESKVAVAAGTNLLLGPEQYVAESKLKMLSPTGRSRMWDKDADGYARGDGIAAVILKPLSAALADGDHIECLIRETGINQDGRTKGITMPNPVAQADLIRSTYARAGLDLANPRDRPQYFEAHGTGTPAGDPVEAEAISAAFFGPGANYRPASQEAPLYVGSIKTVIGHTEGTAGLAAILKASLALQHAVIPPNLLLNELNPAVRPFYNGLSIATTAERWPELPSHTTRRASVNSFGFGGANAHAILEAYDNNVTSELSEVEHTMLTPFNFSASTEKSLLATLRAYSAYVKGQSHLDLHDLSWTLNSRRSTLPVRLSISASNVNELTTRLDKASESPSEVTPATQTLSIQKPKLLGIFTGQGAQWARMGAELLNSSSLAADCIASLDSSLQTLPENDRPSWSLKGEILKDASSSRIGEALFSQTICTAVQVMLVNLLRAAGVSFTAVVGHSSGEIAAAYAAGYFPAGDAIRIAYYRGWSLQNAQDRDGIKGAMMAVGTSIEDAKELCEMPSLEGRICVAANNSSSSVTLSGDADAIQEAQEIFEDEKKFARLLKVDKAYHSHHMIPCAAPYIEAMQKCGIKIQSRSTSSAKWFSSVYSQDIDDVHDSLTDTYWSNNMVNPVMFSQAVSFAVAAAGPFDMALEIGPHPALKGPAMQTIQEISGSMLPYSGTLTRGKNDTESFASALGALWVSLGEYVVDFAGFEAKAGLHTRQPRLLKGLPAYSWDHDRIYWHESRISSTFRAGSQKFHPLLGVKCPDGTDKELRWRNYLNPREIPWLAHHQVQGQMVFPAAGYVSAATEMVIEQYGLESISLIDFQDVVIGQALVLEENSGVETIFALTVTQNDSNTMRAVFNCYSDANKGSSSMSLHASAQVQVILGELTHDGLPSCSGAHDSLRELDAERFYSFMSELGFGYSGPFQALSDLSRQMDEAAGMIAVPTKDGAEAHLTIHPASLDAAIQSVMLAYCFPGDGRLRSLYLPTKIDRIRINPSSCAALAGPGTNLQFYSAVAKARFAELSGDVDIYSADGRCTVVQLQGLHTTPLSPLTSATDVTMFTELTWAYEEPAGRVVHSEEWLKEDLSQSLDLERVAHFYLKKLHYSFQHTDHSGIAWHYQHLLSYASQCVSLVASGKHPFARPEWSHDTKEKISEILQRQEDSIDISAMTGIGETLPSIVRGETNLLDTLMKDNMLSQFYSKALGAQSYLDEVARIAGQIGNRYPHVNILEIGAGAGETTEAVLRELDAAFASYTYTDFMDSMFENAQDKFAKYQARMVFKLLDIERDVTEQGYGEESYDLIIASLALYATKNLEGTLSNVRRLLKPGGYLVLLELTDSNVMRFGLILGGLPGWWLGHQEGRTLSPCVSIDRWGELMSRSRFSGVDVCVPHHPDLPIPFSVMVTQAVDDRVNFLRNPLMQNHQPLGVDKLTIIGGKSDRTVAIVADIIKAVGQHYHAINVSASLDDIISEELPAMGTVLSLAELDEHAFVSMTAIKLRSLQELFTQCKNILWVGYGAQGDNPFAHMFTGVQRTLVMEMNHLRIQFLNLHSLDDADGDLIATKLLHLQVADAWSHDGSMNEILWYAEPQMTLRNGKTLIPRFRPSPERNDRYNSSKRLIVKTLDRNDSVVTIQPFAGGYQVLENASPNSSFFVGRFEVEVTNSLLRSVMITEADNLFLVTGKDTRDGSQVVALSETLDSRVSVPRSWIIKGGFSHDQAVHSMLSIYVHFLAQSIINKVLPGRKLAVLDADLSMSAVLTQYANQRGVQLVMFTTKDSFCSWPWIYIHRHSTRRELMNKIPDSIALLFNVGGEAPVVSLLKEILPINCSFETERTMTGEHARFSSLSAIDQVVSQLQTTWTRAYTDQTPVSMQAFEKFDLRDLIEEQQVSVPQSLISWGGSHLPVQVHAATKVVKFAKNKTYWLVGLTGGLGLSLCKWMTCQGARYIALSSRNPKIEDDWVREMAKTGCTVRVFPTDITDRDSVHKTHRQILQAMPPIGGVAQGAMVLQDTMFLDLNVDRYNKVVNPKVNGSLLLDELFSENTLDFMIFFSSMAAITGNPGQMAYNAANMFMASLASQRRKRGLAGQAINIGAIVGNGYVTRELNMGQQSYLYRVGHSWMAEQDFHEVFAEGVLSCLDRTGSLAPCSGLRIDVDDSKNWVSNPMFQHLVFKPDTVITGDKKNKAGVMLKTRLLESTSHDEVMEVLQENFIQKLQSALQADPDKLNLDLSPDELGVDSLVAVDLRSWFIKELSVDIPVLKIFNAASIRDLLDVAAGLLPDSLIPNVKEGGIVESRVSEEPQTDQEKSDSSSSSARTPETAPSSSGAEEIKAFHLDYLPSFDEKSRSGSSSASLKSGGSSSDRNENKPSSSLLDNEVEGASKRLVERVAPMSFGQSRFWFLRLFVPDQTAFNVTPTFQLAGRLRVDDFARAVKSVGQRHEALRTFFFTDDKNRHMQGVWADSSLILEQSLITDKKEVDIAAERMKTHIFNVAEGEILRVRLLSLTPDQHWVIFGFHHINMDGMSFEVLWSEIEAMYKGLPLKQDILQYPDFAQRQRREYEEGAWAEDLTFWREQFSVIPSSIPLLPFSLKLARPAVSSFASHWTHFRLERSLSGDIEKCCRMFKVSLFHFYLATWQLLLLRFFDVDDICVGLGDGGRTDGDILRSVGLFLNLLPTRFRRRPSQSFSEALRDTRQIAQDAMTHSRVPFDVLLAELNVPRSTSYNPLFQVFFNYRKVEESRDFCGCVAEGSLFASGETSYDIHLDIVDSGNDGTQVYVLAQEDLYAPEHADILLRSYCNLLRAFTQNPATRVSWPCLFQQEDIEVALLAGRGPELREQWPATIVHRVDEIAQVYADNIALKEESGMELTYSQLQHRVGAIANELLNKGVSFGARVGVFQSPGANWICSLLAIMHIGATYVGLDKKAGLDRLAMIAAESKLVAVLVDSSTSTDFKLLHSAAALLDIGTFPDTIEAALPNMASSNQTAIVMYTSGSTGKPKGILLSHSGYLHHIQAISHTLGLQEGKEATLQQSSYAWDMSLYQVFVSLCNGGTLVIATSTTRGDPVAIANLIASHNVTTTLGTPTEYLTWIRYGRSALQHSHWTKVLCGGEFMSGSVIKDFQFLQKPDLKLFNAYGPAEISFACSAGEVPYITTRPTADNGSSWLHTLPNYSVYIVGDDLKPVPIGVPGEVVVGGAGVAQGYLDDDQTSERFLLDLHASPFFHSQGWSRIYRTGDRGRLTQDGSLILLGRIDGDNQVKLGGIRINVEEIETAILRAASGTISQVVVSHRSTTQHSEVQTYLVAFVVLTETNKSEDASQLLDRLTMDLPLPQYMRPAAMIPISSLPQGASGKVDRLAISKLPIPRFEYRETSEQALAPLEESLRQLWQEAVPHDIISLYSIQPSSDFFHVGGSSLSLVTLQALVKDRLGVPVSLHQLFEASTLQGMAYRIQNISEADQGVTVDWEEEIDALVTSSATQLEIDTQIAPRGASTVVLTGATGFIGKEIVRQLVDDNRVEAIFCLAVRKPLAQLPSIFADQKVHVCHGDLRAPQLGLSDSDARSIFSRADVIIHNGADVSFMKTYQSLKSTNVASTVELVKLALPRRIPFHFVSSASVTRLAGQDSFGEASVASYHPPVIPEDGYAAVKWVGEAYVERVNQQFGLPVWIHRPSSVTGNDAPELDLMSNVMRYCQETKKIPESGSWSGVFDFIAVHSVAGRIIDAMHLSGAPAADSSRVHYQHESGEIQVGQQEVQSMMETGTGHRFQVVPANEWIEHAEKAGMSNLLGVYLRKASEGQILLPRLLKGGNHNVSVDE</sequence>
<dbReference type="Pfam" id="PF00668">
    <property type="entry name" value="Condensation"/>
    <property type="match status" value="1"/>
</dbReference>
<dbReference type="CDD" id="cd19532">
    <property type="entry name" value="C_PKS-NRPS"/>
    <property type="match status" value="1"/>
</dbReference>
<dbReference type="Gene3D" id="3.40.50.12780">
    <property type="entry name" value="N-terminal domain of ligase-like"/>
    <property type="match status" value="1"/>
</dbReference>
<comment type="caution">
    <text evidence="14">The sequence shown here is derived from an EMBL/GenBank/DDBJ whole genome shotgun (WGS) entry which is preliminary data.</text>
</comment>
<dbReference type="Gene3D" id="3.40.47.10">
    <property type="match status" value="1"/>
</dbReference>
<feature type="compositionally biased region" description="Low complexity" evidence="10">
    <location>
        <begin position="2496"/>
        <end position="2511"/>
    </location>
</feature>
<dbReference type="PROSITE" id="PS00606">
    <property type="entry name" value="KS3_1"/>
    <property type="match status" value="1"/>
</dbReference>
<feature type="region of interest" description="N-terminal hotdog fold" evidence="9">
    <location>
        <begin position="946"/>
        <end position="1078"/>
    </location>
</feature>
<feature type="domain" description="Ketosynthase family 3 (KS3)" evidence="12">
    <location>
        <begin position="9"/>
        <end position="447"/>
    </location>
</feature>
<dbReference type="InterPro" id="IPR020841">
    <property type="entry name" value="PKS_Beta-ketoAc_synthase_dom"/>
</dbReference>
<dbReference type="GO" id="GO:0004315">
    <property type="term" value="F:3-oxoacyl-[acyl-carrier-protein] synthase activity"/>
    <property type="evidence" value="ECO:0007669"/>
    <property type="project" value="InterPro"/>
</dbReference>
<dbReference type="InterPro" id="IPR013217">
    <property type="entry name" value="Methyltransf_12"/>
</dbReference>
<keyword evidence="6" id="KW-0677">Repeat</keyword>
<dbReference type="InterPro" id="IPR013120">
    <property type="entry name" value="FAR_NAD-bd"/>
</dbReference>
<evidence type="ECO:0000259" key="12">
    <source>
        <dbReference type="PROSITE" id="PS52004"/>
    </source>
</evidence>
<dbReference type="InterPro" id="IPR016039">
    <property type="entry name" value="Thiolase-like"/>
</dbReference>
<dbReference type="SUPFAM" id="SSF55048">
    <property type="entry name" value="Probable ACP-binding domain of malonyl-CoA ACP transacylase"/>
    <property type="match status" value="1"/>
</dbReference>
<dbReference type="Gene3D" id="3.30.559.10">
    <property type="entry name" value="Chloramphenicol acetyltransferase-like domain"/>
    <property type="match status" value="1"/>
</dbReference>
<feature type="active site" description="Proton acceptor; for dehydratase activity" evidence="9">
    <location>
        <position position="978"/>
    </location>
</feature>
<dbReference type="PANTHER" id="PTHR43775">
    <property type="entry name" value="FATTY ACID SYNTHASE"/>
    <property type="match status" value="1"/>
</dbReference>
<dbReference type="SMART" id="SM00825">
    <property type="entry name" value="PKS_KS"/>
    <property type="match status" value="1"/>
</dbReference>
<dbReference type="GO" id="GO:0032259">
    <property type="term" value="P:methylation"/>
    <property type="evidence" value="ECO:0007669"/>
    <property type="project" value="UniProtKB-KW"/>
</dbReference>
<evidence type="ECO:0000256" key="10">
    <source>
        <dbReference type="SAM" id="MobiDB-lite"/>
    </source>
</evidence>
<dbReference type="Pfam" id="PF00550">
    <property type="entry name" value="PP-binding"/>
    <property type="match status" value="1"/>
</dbReference>
<feature type="region of interest" description="Disordered" evidence="10">
    <location>
        <begin position="2481"/>
        <end position="2513"/>
    </location>
</feature>
<dbReference type="InterPro" id="IPR029063">
    <property type="entry name" value="SAM-dependent_MTases_sf"/>
</dbReference>
<dbReference type="Pfam" id="PF23297">
    <property type="entry name" value="ACP_SdgA_C"/>
    <property type="match status" value="1"/>
</dbReference>
<dbReference type="Pfam" id="PF00698">
    <property type="entry name" value="Acyl_transf_1"/>
    <property type="match status" value="1"/>
</dbReference>
<dbReference type="InterPro" id="IPR036736">
    <property type="entry name" value="ACP-like_sf"/>
</dbReference>
<dbReference type="GO" id="GO:1901336">
    <property type="term" value="P:lactone biosynthetic process"/>
    <property type="evidence" value="ECO:0007669"/>
    <property type="project" value="UniProtKB-ARBA"/>
</dbReference>
<keyword evidence="15" id="KW-1185">Reference proteome</keyword>
<dbReference type="InterPro" id="IPR020845">
    <property type="entry name" value="AMP-binding_CS"/>
</dbReference>
<keyword evidence="3" id="KW-0436">Ligase</keyword>
<dbReference type="OMA" id="VAQFGSH"/>
<dbReference type="Pfam" id="PF08242">
    <property type="entry name" value="Methyltransf_12"/>
    <property type="match status" value="1"/>
</dbReference>
<dbReference type="OrthoDB" id="329835at2759"/>
<dbReference type="Gene3D" id="3.40.366.10">
    <property type="entry name" value="Malonyl-Coenzyme A Acyl Carrier Protein, domain 2"/>
    <property type="match status" value="1"/>
</dbReference>
<dbReference type="InterPro" id="IPR042104">
    <property type="entry name" value="PKS_dehydratase_sf"/>
</dbReference>
<dbReference type="Pfam" id="PF16197">
    <property type="entry name" value="KAsynt_C_assoc"/>
    <property type="match status" value="1"/>
</dbReference>
<dbReference type="PROSITE" id="PS00455">
    <property type="entry name" value="AMP_BINDING"/>
    <property type="match status" value="1"/>
</dbReference>
<dbReference type="InterPro" id="IPR009081">
    <property type="entry name" value="PP-bd_ACP"/>
</dbReference>
<feature type="region of interest" description="Disordered" evidence="10">
    <location>
        <begin position="2528"/>
        <end position="2561"/>
    </location>
</feature>
<dbReference type="GO" id="GO:0004312">
    <property type="term" value="F:fatty acid synthase activity"/>
    <property type="evidence" value="ECO:0007669"/>
    <property type="project" value="TreeGrafter"/>
</dbReference>
<dbReference type="SUPFAM" id="SSF56801">
    <property type="entry name" value="Acetyl-CoA synthetase-like"/>
    <property type="match status" value="1"/>
</dbReference>
<dbReference type="InterPro" id="IPR000873">
    <property type="entry name" value="AMP-dep_synth/lig_dom"/>
</dbReference>
<accession>A0A1V6NW64</accession>
<keyword evidence="2" id="KW-0597">Phosphoprotein</keyword>
<dbReference type="Gene3D" id="3.30.559.30">
    <property type="entry name" value="Nonribosomal peptide synthetase, condensation domain"/>
    <property type="match status" value="1"/>
</dbReference>
<dbReference type="SMART" id="SM00826">
    <property type="entry name" value="PKS_DH"/>
    <property type="match status" value="1"/>
</dbReference>
<dbReference type="InterPro" id="IPR050091">
    <property type="entry name" value="PKS_NRPS_Biosynth_Enz"/>
</dbReference>
<evidence type="ECO:0000256" key="6">
    <source>
        <dbReference type="ARBA" id="ARBA00022737"/>
    </source>
</evidence>
<dbReference type="STRING" id="69771.A0A1V6NW64"/>
<protein>
    <recommendedName>
        <fullName evidence="16">Carrier domain-containing protein</fullName>
    </recommendedName>
</protein>
<dbReference type="Proteomes" id="UP000191522">
    <property type="component" value="Unassembled WGS sequence"/>
</dbReference>
<evidence type="ECO:0000256" key="8">
    <source>
        <dbReference type="ARBA" id="ARBA00029443"/>
    </source>
</evidence>
<dbReference type="Pfam" id="PF00109">
    <property type="entry name" value="ketoacyl-synt"/>
    <property type="match status" value="1"/>
</dbReference>
<evidence type="ECO:0000256" key="9">
    <source>
        <dbReference type="PROSITE-ProRule" id="PRU01363"/>
    </source>
</evidence>
<evidence type="ECO:0000256" key="3">
    <source>
        <dbReference type="ARBA" id="ARBA00022598"/>
    </source>
</evidence>
<comment type="similarity">
    <text evidence="8">In the C-terminal section; belongs to the NRP synthetase family.</text>
</comment>
<dbReference type="Pfam" id="PF21089">
    <property type="entry name" value="PKS_DH_N"/>
    <property type="match status" value="1"/>
</dbReference>
<dbReference type="GO" id="GO:0008168">
    <property type="term" value="F:methyltransferase activity"/>
    <property type="evidence" value="ECO:0007669"/>
    <property type="project" value="UniProtKB-KW"/>
</dbReference>
<dbReference type="CDD" id="cd00833">
    <property type="entry name" value="PKS"/>
    <property type="match status" value="1"/>
</dbReference>
<feature type="compositionally biased region" description="Basic and acidic residues" evidence="10">
    <location>
        <begin position="2482"/>
        <end position="2495"/>
    </location>
</feature>
<feature type="domain" description="PKS/mFAS DH" evidence="13">
    <location>
        <begin position="946"/>
        <end position="1246"/>
    </location>
</feature>
<dbReference type="GO" id="GO:0009403">
    <property type="term" value="P:toxin biosynthetic process"/>
    <property type="evidence" value="ECO:0007669"/>
    <property type="project" value="UniProtKB-ARBA"/>
</dbReference>
<dbReference type="SUPFAM" id="SSF47336">
    <property type="entry name" value="ACP-like"/>
    <property type="match status" value="2"/>
</dbReference>
<dbReference type="SMART" id="SM00822">
    <property type="entry name" value="PKS_KR"/>
    <property type="match status" value="1"/>
</dbReference>
<dbReference type="InterPro" id="IPR016035">
    <property type="entry name" value="Acyl_Trfase/lysoPLipase"/>
</dbReference>
<evidence type="ECO:0000256" key="4">
    <source>
        <dbReference type="ARBA" id="ARBA00022603"/>
    </source>
</evidence>
<evidence type="ECO:0008006" key="16">
    <source>
        <dbReference type="Google" id="ProtNLM"/>
    </source>
</evidence>
<dbReference type="InterPro" id="IPR014043">
    <property type="entry name" value="Acyl_transferase_dom"/>
</dbReference>
<dbReference type="Pfam" id="PF14765">
    <property type="entry name" value="PS-DH"/>
    <property type="match status" value="1"/>
</dbReference>
<keyword evidence="1" id="KW-0596">Phosphopantetheine</keyword>
<dbReference type="InterPro" id="IPR014030">
    <property type="entry name" value="Ketoacyl_synth_N"/>
</dbReference>
<evidence type="ECO:0000259" key="13">
    <source>
        <dbReference type="PROSITE" id="PS52019"/>
    </source>
</evidence>
<dbReference type="Gene3D" id="3.40.50.150">
    <property type="entry name" value="Vaccinia Virus protein VP39"/>
    <property type="match status" value="1"/>
</dbReference>
<dbReference type="SUPFAM" id="SSF52151">
    <property type="entry name" value="FabD/lysophospholipase-like"/>
    <property type="match status" value="1"/>
</dbReference>
<dbReference type="Gene3D" id="3.10.129.110">
    <property type="entry name" value="Polyketide synthase dehydratase"/>
    <property type="match status" value="1"/>
</dbReference>
<dbReference type="InterPro" id="IPR049551">
    <property type="entry name" value="PKS_DH_C"/>
</dbReference>
<dbReference type="SUPFAM" id="SSF51735">
    <property type="entry name" value="NAD(P)-binding Rossmann-fold domains"/>
    <property type="match status" value="2"/>
</dbReference>
<dbReference type="InterPro" id="IPR001242">
    <property type="entry name" value="Condensation_dom"/>
</dbReference>
<dbReference type="PANTHER" id="PTHR43775:SF20">
    <property type="entry name" value="HYBRID PKS-NRPS SYNTHETASE APDA"/>
    <property type="match status" value="1"/>
</dbReference>
<dbReference type="InterPro" id="IPR001227">
    <property type="entry name" value="Ac_transferase_dom_sf"/>
</dbReference>
<dbReference type="SMART" id="SM00823">
    <property type="entry name" value="PKS_PP"/>
    <property type="match status" value="1"/>
</dbReference>
<dbReference type="FunFam" id="3.40.47.10:FF:000019">
    <property type="entry name" value="Polyketide synthase type I"/>
    <property type="match status" value="1"/>
</dbReference>
<name>A0A1V6NW64_PENDC</name>
<feature type="active site" description="Proton donor; for dehydratase activity" evidence="9">
    <location>
        <position position="1153"/>
    </location>
</feature>
<dbReference type="Gene3D" id="3.40.50.720">
    <property type="entry name" value="NAD(P)-binding Rossmann-like Domain"/>
    <property type="match status" value="2"/>
</dbReference>
<dbReference type="InterPro" id="IPR042099">
    <property type="entry name" value="ANL_N_sf"/>
</dbReference>
<evidence type="ECO:0000313" key="14">
    <source>
        <dbReference type="EMBL" id="OQD68870.1"/>
    </source>
</evidence>
<dbReference type="InterPro" id="IPR013968">
    <property type="entry name" value="PKS_KR"/>
</dbReference>
<dbReference type="EMBL" id="MDYL01000030">
    <property type="protein sequence ID" value="OQD68870.1"/>
    <property type="molecule type" value="Genomic_DNA"/>
</dbReference>
<proteinExistence type="inferred from homology"/>
<dbReference type="CDD" id="cd05930">
    <property type="entry name" value="A_NRPS"/>
    <property type="match status" value="1"/>
</dbReference>
<dbReference type="PROSITE" id="PS52004">
    <property type="entry name" value="KS3_2"/>
    <property type="match status" value="1"/>
</dbReference>
<dbReference type="Pfam" id="PF00501">
    <property type="entry name" value="AMP-binding"/>
    <property type="match status" value="1"/>
</dbReference>
<feature type="domain" description="Carrier" evidence="11">
    <location>
        <begin position="2388"/>
        <end position="2465"/>
    </location>
</feature>
<dbReference type="GO" id="GO:0031177">
    <property type="term" value="F:phosphopantetheine binding"/>
    <property type="evidence" value="ECO:0007669"/>
    <property type="project" value="InterPro"/>
</dbReference>
<dbReference type="InterPro" id="IPR057326">
    <property type="entry name" value="KR_dom"/>
</dbReference>
<evidence type="ECO:0000256" key="7">
    <source>
        <dbReference type="ARBA" id="ARBA00023268"/>
    </source>
</evidence>
<evidence type="ECO:0000256" key="2">
    <source>
        <dbReference type="ARBA" id="ARBA00022553"/>
    </source>
</evidence>
<keyword evidence="7" id="KW-0511">Multifunctional enzyme</keyword>
<dbReference type="InterPro" id="IPR006162">
    <property type="entry name" value="Ppantetheine_attach_site"/>
</dbReference>
<dbReference type="InterPro" id="IPR023213">
    <property type="entry name" value="CAT-like_dom_sf"/>
</dbReference>
<feature type="domain" description="Carrier" evidence="11">
    <location>
        <begin position="3559"/>
        <end position="3636"/>
    </location>
</feature>